<organism evidence="7 8">
    <name type="scientific">Podospora fimiseda</name>
    <dbReference type="NCBI Taxonomy" id="252190"/>
    <lineage>
        <taxon>Eukaryota</taxon>
        <taxon>Fungi</taxon>
        <taxon>Dikarya</taxon>
        <taxon>Ascomycota</taxon>
        <taxon>Pezizomycotina</taxon>
        <taxon>Sordariomycetes</taxon>
        <taxon>Sordariomycetidae</taxon>
        <taxon>Sordariales</taxon>
        <taxon>Podosporaceae</taxon>
        <taxon>Podospora</taxon>
    </lineage>
</organism>
<dbReference type="Proteomes" id="UP001301958">
    <property type="component" value="Unassembled WGS sequence"/>
</dbReference>
<keyword evidence="2 3" id="KW-0378">Hydrolase</keyword>
<evidence type="ECO:0000259" key="6">
    <source>
        <dbReference type="Pfam" id="PF00135"/>
    </source>
</evidence>
<evidence type="ECO:0000313" key="7">
    <source>
        <dbReference type="EMBL" id="KAK4230762.1"/>
    </source>
</evidence>
<reference evidence="7" key="2">
    <citation type="submission" date="2023-05" db="EMBL/GenBank/DDBJ databases">
        <authorList>
            <consortium name="Lawrence Berkeley National Laboratory"/>
            <person name="Steindorff A."/>
            <person name="Hensen N."/>
            <person name="Bonometti L."/>
            <person name="Westerberg I."/>
            <person name="Brannstrom I.O."/>
            <person name="Guillou S."/>
            <person name="Cros-Aarteil S."/>
            <person name="Calhoun S."/>
            <person name="Haridas S."/>
            <person name="Kuo A."/>
            <person name="Mondo S."/>
            <person name="Pangilinan J."/>
            <person name="Riley R."/>
            <person name="Labutti K."/>
            <person name="Andreopoulos B."/>
            <person name="Lipzen A."/>
            <person name="Chen C."/>
            <person name="Yanf M."/>
            <person name="Daum C."/>
            <person name="Ng V."/>
            <person name="Clum A."/>
            <person name="Ohm R."/>
            <person name="Martin F."/>
            <person name="Silar P."/>
            <person name="Natvig D."/>
            <person name="Lalanne C."/>
            <person name="Gautier V."/>
            <person name="Ament-Velasquez S.L."/>
            <person name="Kruys A."/>
            <person name="Hutchinson M.I."/>
            <person name="Powell A.J."/>
            <person name="Barry K."/>
            <person name="Miller A.N."/>
            <person name="Grigoriev I.V."/>
            <person name="Debuchy R."/>
            <person name="Gladieux P."/>
            <person name="Thoren M.H."/>
            <person name="Johannesson H."/>
        </authorList>
    </citation>
    <scope>NUCLEOTIDE SEQUENCE</scope>
    <source>
        <strain evidence="7">CBS 990.96</strain>
    </source>
</reference>
<dbReference type="PROSITE" id="PS00122">
    <property type="entry name" value="CARBOXYLESTERASE_B_1"/>
    <property type="match status" value="1"/>
</dbReference>
<dbReference type="Gene3D" id="3.40.50.1820">
    <property type="entry name" value="alpha/beta hydrolase"/>
    <property type="match status" value="1"/>
</dbReference>
<proteinExistence type="inferred from homology"/>
<keyword evidence="5" id="KW-1133">Transmembrane helix</keyword>
<dbReference type="InterPro" id="IPR002018">
    <property type="entry name" value="CarbesteraseB"/>
</dbReference>
<feature type="region of interest" description="Disordered" evidence="4">
    <location>
        <begin position="1"/>
        <end position="38"/>
    </location>
</feature>
<dbReference type="EC" id="3.1.1.-" evidence="3"/>
<dbReference type="PROSITE" id="PS00941">
    <property type="entry name" value="CARBOXYLESTERASE_B_2"/>
    <property type="match status" value="1"/>
</dbReference>
<comment type="caution">
    <text evidence="7">The sequence shown here is derived from an EMBL/GenBank/DDBJ whole genome shotgun (WGS) entry which is preliminary data.</text>
</comment>
<dbReference type="SUPFAM" id="SSF53474">
    <property type="entry name" value="alpha/beta-Hydrolases"/>
    <property type="match status" value="1"/>
</dbReference>
<keyword evidence="5" id="KW-0472">Membrane</keyword>
<dbReference type="InterPro" id="IPR019819">
    <property type="entry name" value="Carboxylesterase_B_CS"/>
</dbReference>
<gene>
    <name evidence="7" type="ORF">QBC38DRAFT_468751</name>
</gene>
<comment type="similarity">
    <text evidence="1 3">Belongs to the type-B carboxylesterase/lipase family.</text>
</comment>
<dbReference type="InterPro" id="IPR050654">
    <property type="entry name" value="AChE-related_enzymes"/>
</dbReference>
<feature type="transmembrane region" description="Helical" evidence="5">
    <location>
        <begin position="47"/>
        <end position="72"/>
    </location>
</feature>
<dbReference type="PANTHER" id="PTHR43918:SF4">
    <property type="entry name" value="CARBOXYLIC ESTER HYDROLASE"/>
    <property type="match status" value="1"/>
</dbReference>
<reference evidence="7" key="1">
    <citation type="journal article" date="2023" name="Mol. Phylogenet. Evol.">
        <title>Genome-scale phylogeny and comparative genomics of the fungal order Sordariales.</title>
        <authorList>
            <person name="Hensen N."/>
            <person name="Bonometti L."/>
            <person name="Westerberg I."/>
            <person name="Brannstrom I.O."/>
            <person name="Guillou S."/>
            <person name="Cros-Aarteil S."/>
            <person name="Calhoun S."/>
            <person name="Haridas S."/>
            <person name="Kuo A."/>
            <person name="Mondo S."/>
            <person name="Pangilinan J."/>
            <person name="Riley R."/>
            <person name="LaButti K."/>
            <person name="Andreopoulos B."/>
            <person name="Lipzen A."/>
            <person name="Chen C."/>
            <person name="Yan M."/>
            <person name="Daum C."/>
            <person name="Ng V."/>
            <person name="Clum A."/>
            <person name="Steindorff A."/>
            <person name="Ohm R.A."/>
            <person name="Martin F."/>
            <person name="Silar P."/>
            <person name="Natvig D.O."/>
            <person name="Lalanne C."/>
            <person name="Gautier V."/>
            <person name="Ament-Velasquez S.L."/>
            <person name="Kruys A."/>
            <person name="Hutchinson M.I."/>
            <person name="Powell A.J."/>
            <person name="Barry K."/>
            <person name="Miller A.N."/>
            <person name="Grigoriev I.V."/>
            <person name="Debuchy R."/>
            <person name="Gladieux P."/>
            <person name="Hiltunen Thoren M."/>
            <person name="Johannesson H."/>
        </authorList>
    </citation>
    <scope>NUCLEOTIDE SEQUENCE</scope>
    <source>
        <strain evidence="7">CBS 990.96</strain>
    </source>
</reference>
<dbReference type="InterPro" id="IPR019826">
    <property type="entry name" value="Carboxylesterase_B_AS"/>
</dbReference>
<keyword evidence="5" id="KW-0812">Transmembrane</keyword>
<name>A0AAN7H4F4_9PEZI</name>
<dbReference type="Pfam" id="PF00135">
    <property type="entry name" value="COesterase"/>
    <property type="match status" value="1"/>
</dbReference>
<sequence>MMKEDKKMGFVDQRKEENQDEEGGIRRKSSPSWYDSNRRLPRHNRRLLSRFELVASGLLVLAVQMAAVFWVMRHHVGEEGKGHGPVPFGGMTTPAILRNNDTVAVDLGYTTYLGTRQHNGVNAFLGMRYAAPPLGDLRWRAPVEPRHSGKVERADEFGPICLALNNKNNNDQSQREDCLFVNVWSPTSAERQSKLPVWVFIQGGGYNANTNANWNGSEVVEKSGHNVVLVNFNYRVGLWGFLASERVRADGDLNVGLLDQRMLLKWVQKHISSFGGDPNHIVIHGASAGAGSVAMHLIAYGGRDDGLFVGGMSESIFFPAQPYLSELEYQFDRVIQQTGCDKVESEKQMACLRQKDGSVLQVANRAQPFPGKPGPPSPIFYFTPCIDGDILRDLPYRMFEAGQFIRVPMVFGTATNEGSVFAFNSSTPTDMTTFFGNNYPLLTQIDLESIFSRYPQLPSVPNHQTWFPTTSQAYGDATFICPQTNVLNSLSLHSTYPPSNSSLYAYRFNVHDDQNQAAGLGVPHLFDAGAIFGPDNVVGGNNESYKTYNKGVVEIMMGYYISFARSLDPNKYKLPGAPEWETWNSGATTDEMKRMLFETDNTEMELVSEEEKGRCRFWESLGRDKMEQR</sequence>
<dbReference type="AlphaFoldDB" id="A0AAN7H4F4"/>
<dbReference type="PANTHER" id="PTHR43918">
    <property type="entry name" value="ACETYLCHOLINESTERASE"/>
    <property type="match status" value="1"/>
</dbReference>
<dbReference type="EMBL" id="MU865297">
    <property type="protein sequence ID" value="KAK4230762.1"/>
    <property type="molecule type" value="Genomic_DNA"/>
</dbReference>
<accession>A0AAN7H4F4</accession>
<keyword evidence="8" id="KW-1185">Reference proteome</keyword>
<dbReference type="InterPro" id="IPR029058">
    <property type="entry name" value="AB_hydrolase_fold"/>
</dbReference>
<evidence type="ECO:0000256" key="2">
    <source>
        <dbReference type="ARBA" id="ARBA00022801"/>
    </source>
</evidence>
<protein>
    <recommendedName>
        <fullName evidence="3">Carboxylic ester hydrolase</fullName>
        <ecNumber evidence="3">3.1.1.-</ecNumber>
    </recommendedName>
</protein>
<evidence type="ECO:0000313" key="8">
    <source>
        <dbReference type="Proteomes" id="UP001301958"/>
    </source>
</evidence>
<evidence type="ECO:0000256" key="5">
    <source>
        <dbReference type="SAM" id="Phobius"/>
    </source>
</evidence>
<evidence type="ECO:0000256" key="1">
    <source>
        <dbReference type="ARBA" id="ARBA00005964"/>
    </source>
</evidence>
<feature type="domain" description="Carboxylesterase type B" evidence="6">
    <location>
        <begin position="114"/>
        <end position="618"/>
    </location>
</feature>
<evidence type="ECO:0000256" key="3">
    <source>
        <dbReference type="RuleBase" id="RU361235"/>
    </source>
</evidence>
<evidence type="ECO:0000256" key="4">
    <source>
        <dbReference type="SAM" id="MobiDB-lite"/>
    </source>
</evidence>
<dbReference type="GO" id="GO:0052689">
    <property type="term" value="F:carboxylic ester hydrolase activity"/>
    <property type="evidence" value="ECO:0007669"/>
    <property type="project" value="TreeGrafter"/>
</dbReference>
<feature type="compositionally biased region" description="Basic and acidic residues" evidence="4">
    <location>
        <begin position="1"/>
        <end position="17"/>
    </location>
</feature>